<evidence type="ECO:0000256" key="6">
    <source>
        <dbReference type="SAM" id="Phobius"/>
    </source>
</evidence>
<keyword evidence="2" id="KW-0813">Transport</keyword>
<keyword evidence="9" id="KW-1185">Reference proteome</keyword>
<evidence type="ECO:0000256" key="4">
    <source>
        <dbReference type="ARBA" id="ARBA00022989"/>
    </source>
</evidence>
<dbReference type="InterPro" id="IPR003148">
    <property type="entry name" value="RCK_N"/>
</dbReference>
<evidence type="ECO:0000313" key="9">
    <source>
        <dbReference type="Proteomes" id="UP001172082"/>
    </source>
</evidence>
<dbReference type="PROSITE" id="PS51202">
    <property type="entry name" value="RCK_C"/>
    <property type="match status" value="1"/>
</dbReference>
<feature type="transmembrane region" description="Helical" evidence="6">
    <location>
        <begin position="95"/>
        <end position="119"/>
    </location>
</feature>
<dbReference type="InterPro" id="IPR006153">
    <property type="entry name" value="Cation/H_exchanger_TM"/>
</dbReference>
<proteinExistence type="predicted"/>
<dbReference type="InterPro" id="IPR006037">
    <property type="entry name" value="RCK_C"/>
</dbReference>
<dbReference type="Gene3D" id="3.40.50.720">
    <property type="entry name" value="NAD(P)-binding Rossmann-like Domain"/>
    <property type="match status" value="1"/>
</dbReference>
<dbReference type="Pfam" id="PF02254">
    <property type="entry name" value="TrkA_N"/>
    <property type="match status" value="1"/>
</dbReference>
<dbReference type="PANTHER" id="PTHR43021">
    <property type="entry name" value="NA(+)/H(+) ANTIPORTER-RELATED"/>
    <property type="match status" value="1"/>
</dbReference>
<feature type="transmembrane region" description="Helical" evidence="6">
    <location>
        <begin position="298"/>
        <end position="316"/>
    </location>
</feature>
<dbReference type="PANTHER" id="PTHR43021:SF2">
    <property type="entry name" value="CATION_H+ EXCHANGER DOMAIN-CONTAINING PROTEIN"/>
    <property type="match status" value="1"/>
</dbReference>
<feature type="domain" description="RCK C-terminal" evidence="7">
    <location>
        <begin position="559"/>
        <end position="642"/>
    </location>
</feature>
<keyword evidence="2" id="KW-0406">Ion transport</keyword>
<organism evidence="8 9">
    <name type="scientific">Splendidivirga corallicola</name>
    <dbReference type="NCBI Taxonomy" id="3051826"/>
    <lineage>
        <taxon>Bacteria</taxon>
        <taxon>Pseudomonadati</taxon>
        <taxon>Bacteroidota</taxon>
        <taxon>Cytophagia</taxon>
        <taxon>Cytophagales</taxon>
        <taxon>Splendidivirgaceae</taxon>
        <taxon>Splendidivirga</taxon>
    </lineage>
</organism>
<feature type="transmembrane region" description="Helical" evidence="6">
    <location>
        <begin position="165"/>
        <end position="188"/>
    </location>
</feature>
<evidence type="ECO:0000256" key="2">
    <source>
        <dbReference type="ARBA" id="ARBA00022538"/>
    </source>
</evidence>
<feature type="transmembrane region" description="Helical" evidence="6">
    <location>
        <begin position="266"/>
        <end position="286"/>
    </location>
</feature>
<feature type="transmembrane region" description="Helical" evidence="6">
    <location>
        <begin position="33"/>
        <end position="51"/>
    </location>
</feature>
<feature type="transmembrane region" description="Helical" evidence="6">
    <location>
        <begin position="63"/>
        <end position="83"/>
    </location>
</feature>
<feature type="transmembrane region" description="Helical" evidence="6">
    <location>
        <begin position="383"/>
        <end position="401"/>
    </location>
</feature>
<dbReference type="EMBL" id="JAUJEA010000003">
    <property type="protein sequence ID" value="MDN5201994.1"/>
    <property type="molecule type" value="Genomic_DNA"/>
</dbReference>
<accession>A0ABT8KMN7</accession>
<dbReference type="InterPro" id="IPR036721">
    <property type="entry name" value="RCK_C_sf"/>
</dbReference>
<dbReference type="Proteomes" id="UP001172082">
    <property type="component" value="Unassembled WGS sequence"/>
</dbReference>
<dbReference type="Gene3D" id="3.30.70.1450">
    <property type="entry name" value="Regulator of K+ conductance, C-terminal domain"/>
    <property type="match status" value="1"/>
</dbReference>
<feature type="transmembrane region" description="Helical" evidence="6">
    <location>
        <begin position="234"/>
        <end position="254"/>
    </location>
</feature>
<keyword evidence="2" id="KW-0630">Potassium</keyword>
<evidence type="ECO:0000259" key="7">
    <source>
        <dbReference type="PROSITE" id="PS51202"/>
    </source>
</evidence>
<dbReference type="SUPFAM" id="SSF116726">
    <property type="entry name" value="TrkA C-terminal domain-like"/>
    <property type="match status" value="1"/>
</dbReference>
<keyword evidence="5 6" id="KW-0472">Membrane</keyword>
<feature type="transmembrane region" description="Helical" evidence="6">
    <location>
        <begin position="359"/>
        <end position="377"/>
    </location>
</feature>
<comment type="caution">
    <text evidence="8">The sequence shown here is derived from an EMBL/GenBank/DDBJ whole genome shotgun (WGS) entry which is preliminary data.</text>
</comment>
<keyword evidence="3 6" id="KW-0812">Transmembrane</keyword>
<keyword evidence="2" id="KW-0633">Potassium transport</keyword>
<protein>
    <submittedName>
        <fullName evidence="8">Cation:proton antiporter</fullName>
    </submittedName>
</protein>
<feature type="transmembrane region" description="Helical" evidence="6">
    <location>
        <begin position="131"/>
        <end position="153"/>
    </location>
</feature>
<gene>
    <name evidence="8" type="ORF">QQ008_11490</name>
</gene>
<dbReference type="SUPFAM" id="SSF51735">
    <property type="entry name" value="NAD(P)-binding Rossmann-fold domains"/>
    <property type="match status" value="1"/>
</dbReference>
<dbReference type="InterPro" id="IPR036291">
    <property type="entry name" value="NAD(P)-bd_dom_sf"/>
</dbReference>
<feature type="transmembrane region" description="Helical" evidence="6">
    <location>
        <begin position="322"/>
        <end position="347"/>
    </location>
</feature>
<reference evidence="8" key="1">
    <citation type="submission" date="2023-06" db="EMBL/GenBank/DDBJ databases">
        <title>Genomic of Parafulvivirga corallium.</title>
        <authorList>
            <person name="Wang G."/>
        </authorList>
    </citation>
    <scope>NUCLEOTIDE SEQUENCE</scope>
    <source>
        <strain evidence="8">BMA10</strain>
    </source>
</reference>
<comment type="subcellular location">
    <subcellularLocation>
        <location evidence="1">Membrane</location>
        <topology evidence="1">Multi-pass membrane protein</topology>
    </subcellularLocation>
</comment>
<dbReference type="InterPro" id="IPR038770">
    <property type="entry name" value="Na+/solute_symporter_sf"/>
</dbReference>
<name>A0ABT8KMN7_9BACT</name>
<evidence type="ECO:0000256" key="5">
    <source>
        <dbReference type="ARBA" id="ARBA00023136"/>
    </source>
</evidence>
<dbReference type="Pfam" id="PF02080">
    <property type="entry name" value="TrkA_C"/>
    <property type="match status" value="1"/>
</dbReference>
<sequence length="648" mass="71942">MEPYQEILIYLIGFLIVTIASMKIARVFLTVKLPLITGMLVMGIIAGPFIGKLIPFEAVTKLGFINDFSLAFIAFAAGAELYLKELRSRLNSIKWMTFGQLVVTFVIGSVVIFLMANYIPFMQSMNTETKVAVAILAGTIFVARSPSSAIAVINEMRAKGPFTQTALGVTVVKDVLVIILFAVCFATAEALVMGKSLRLGFIVLLATEISFSCVSGLIVGKILQLILYLKIHSYIKTVFILGTGYAVYLFSYLIKDLSHQYLPFEVYLEPLLICIIGSFIVTNYTNHRPEFLKILNKIGPRVYAAFFILTGASMSLDILVEVWAIALGLFFVRMVGMVIGSFTGGILAGDPMKYNKIGWMPYVTQAGVSLGLATIVATRFPYWGPQFATVMIAVIVLNQIVGPPLFKWSIQIVGEGRTKANTQAFDGIRDAIIFGLEDQSIALARQLSDNGWEVKIATRMKNFEELGAPQDLDIRYFPNFDLNAFEELDARLAEAMVMMLTDEDNYEICELAYQNLGTKDLVVRLNDRNNFDKFHELNAKIVDPSTAIVSLLDHFVRSPQATSLLLGMEKDQDTIDLEVLSRDLHGITLRELRLPSDIIILSVTRGGQMIISHGFTRLRLGDVVTMVGSSESLRNVSLRFEERLVTIQ</sequence>
<evidence type="ECO:0000313" key="8">
    <source>
        <dbReference type="EMBL" id="MDN5201994.1"/>
    </source>
</evidence>
<dbReference type="RefSeq" id="WP_346752018.1">
    <property type="nucleotide sequence ID" value="NZ_JAUJEA010000003.1"/>
</dbReference>
<keyword evidence="4 6" id="KW-1133">Transmembrane helix</keyword>
<evidence type="ECO:0000256" key="1">
    <source>
        <dbReference type="ARBA" id="ARBA00004141"/>
    </source>
</evidence>
<dbReference type="Gene3D" id="1.20.1530.20">
    <property type="match status" value="1"/>
</dbReference>
<evidence type="ECO:0000256" key="3">
    <source>
        <dbReference type="ARBA" id="ARBA00022692"/>
    </source>
</evidence>
<feature type="transmembrane region" description="Helical" evidence="6">
    <location>
        <begin position="7"/>
        <end position="26"/>
    </location>
</feature>
<dbReference type="Pfam" id="PF00999">
    <property type="entry name" value="Na_H_Exchanger"/>
    <property type="match status" value="1"/>
</dbReference>
<feature type="transmembrane region" description="Helical" evidence="6">
    <location>
        <begin position="200"/>
        <end position="222"/>
    </location>
</feature>